<keyword evidence="10" id="KW-1133">Transmembrane helix</keyword>
<evidence type="ECO:0000259" key="13">
    <source>
        <dbReference type="Pfam" id="PF23539"/>
    </source>
</evidence>
<keyword evidence="4" id="KW-0808">Transferase</keyword>
<evidence type="ECO:0000256" key="6">
    <source>
        <dbReference type="ARBA" id="ARBA00022777"/>
    </source>
</evidence>
<evidence type="ECO:0000313" key="15">
    <source>
        <dbReference type="Proteomes" id="UP000019753"/>
    </source>
</evidence>
<accession>A0A021VQL8</accession>
<dbReference type="Gene3D" id="1.20.5.1930">
    <property type="match status" value="1"/>
</dbReference>
<dbReference type="EC" id="2.7.13.3" evidence="2"/>
<dbReference type="SUPFAM" id="SSF55874">
    <property type="entry name" value="ATPase domain of HSP90 chaperone/DNA topoisomerase II/histidine kinase"/>
    <property type="match status" value="1"/>
</dbReference>
<feature type="transmembrane region" description="Helical" evidence="10">
    <location>
        <begin position="16"/>
        <end position="35"/>
    </location>
</feature>
<dbReference type="Pfam" id="PF07730">
    <property type="entry name" value="HisKA_3"/>
    <property type="match status" value="1"/>
</dbReference>
<dbReference type="EMBL" id="AXCW01000093">
    <property type="protein sequence ID" value="EYR63436.1"/>
    <property type="molecule type" value="Genomic_DNA"/>
</dbReference>
<dbReference type="Pfam" id="PF23539">
    <property type="entry name" value="DUF7134"/>
    <property type="match status" value="1"/>
</dbReference>
<comment type="catalytic activity">
    <reaction evidence="1">
        <text>ATP + protein L-histidine = ADP + protein N-phospho-L-histidine.</text>
        <dbReference type="EC" id="2.7.13.3"/>
    </reaction>
</comment>
<dbReference type="InterPro" id="IPR050482">
    <property type="entry name" value="Sensor_HK_TwoCompSys"/>
</dbReference>
<dbReference type="CDD" id="cd16917">
    <property type="entry name" value="HATPase_UhpB-NarQ-NarX-like"/>
    <property type="match status" value="1"/>
</dbReference>
<comment type="caution">
    <text evidence="14">The sequence shown here is derived from an EMBL/GenBank/DDBJ whole genome shotgun (WGS) entry which is preliminary data.</text>
</comment>
<evidence type="ECO:0000256" key="4">
    <source>
        <dbReference type="ARBA" id="ARBA00022679"/>
    </source>
</evidence>
<keyword evidence="5" id="KW-0547">Nucleotide-binding</keyword>
<dbReference type="InterPro" id="IPR055558">
    <property type="entry name" value="DUF7134"/>
</dbReference>
<protein>
    <recommendedName>
        <fullName evidence="2">histidine kinase</fullName>
        <ecNumber evidence="2">2.7.13.3</ecNumber>
    </recommendedName>
</protein>
<evidence type="ECO:0000256" key="1">
    <source>
        <dbReference type="ARBA" id="ARBA00000085"/>
    </source>
</evidence>
<organism evidence="14 15">
    <name type="scientific">Actinotalea ferrariae CF5-4</name>
    <dbReference type="NCBI Taxonomy" id="948458"/>
    <lineage>
        <taxon>Bacteria</taxon>
        <taxon>Bacillati</taxon>
        <taxon>Actinomycetota</taxon>
        <taxon>Actinomycetes</taxon>
        <taxon>Micrococcales</taxon>
        <taxon>Cellulomonadaceae</taxon>
        <taxon>Actinotalea</taxon>
    </lineage>
</organism>
<keyword evidence="10" id="KW-0472">Membrane</keyword>
<dbReference type="Gene3D" id="3.30.565.10">
    <property type="entry name" value="Histidine kinase-like ATPase, C-terminal domain"/>
    <property type="match status" value="1"/>
</dbReference>
<name>A0A021VQL8_9CELL</name>
<evidence type="ECO:0000256" key="5">
    <source>
        <dbReference type="ARBA" id="ARBA00022741"/>
    </source>
</evidence>
<dbReference type="PANTHER" id="PTHR24421:SF10">
    <property type="entry name" value="NITRATE_NITRITE SENSOR PROTEIN NARQ"/>
    <property type="match status" value="1"/>
</dbReference>
<evidence type="ECO:0000256" key="10">
    <source>
        <dbReference type="SAM" id="Phobius"/>
    </source>
</evidence>
<evidence type="ECO:0000256" key="2">
    <source>
        <dbReference type="ARBA" id="ARBA00012438"/>
    </source>
</evidence>
<feature type="transmembrane region" description="Helical" evidence="10">
    <location>
        <begin position="47"/>
        <end position="64"/>
    </location>
</feature>
<feature type="transmembrane region" description="Helical" evidence="10">
    <location>
        <begin position="70"/>
        <end position="98"/>
    </location>
</feature>
<evidence type="ECO:0000259" key="11">
    <source>
        <dbReference type="Pfam" id="PF02518"/>
    </source>
</evidence>
<feature type="domain" description="DUF7134" evidence="13">
    <location>
        <begin position="13"/>
        <end position="157"/>
    </location>
</feature>
<keyword evidence="15" id="KW-1185">Reference proteome</keyword>
<dbReference type="OrthoDB" id="227596at2"/>
<reference evidence="14 15" key="1">
    <citation type="submission" date="2014-01" db="EMBL/GenBank/DDBJ databases">
        <title>Actinotalea ferrariae CF5-4.</title>
        <authorList>
            <person name="Chen F."/>
            <person name="Li Y."/>
            <person name="Wang G."/>
        </authorList>
    </citation>
    <scope>NUCLEOTIDE SEQUENCE [LARGE SCALE GENOMIC DNA]</scope>
    <source>
        <strain evidence="14 15">CF5-4</strain>
    </source>
</reference>
<dbReference type="InterPro" id="IPR003594">
    <property type="entry name" value="HATPase_dom"/>
</dbReference>
<dbReference type="GO" id="GO:0046983">
    <property type="term" value="F:protein dimerization activity"/>
    <property type="evidence" value="ECO:0007669"/>
    <property type="project" value="InterPro"/>
</dbReference>
<keyword evidence="6 14" id="KW-0418">Kinase</keyword>
<dbReference type="InterPro" id="IPR036890">
    <property type="entry name" value="HATPase_C_sf"/>
</dbReference>
<evidence type="ECO:0000256" key="7">
    <source>
        <dbReference type="ARBA" id="ARBA00022840"/>
    </source>
</evidence>
<evidence type="ECO:0000259" key="12">
    <source>
        <dbReference type="Pfam" id="PF07730"/>
    </source>
</evidence>
<evidence type="ECO:0000313" key="14">
    <source>
        <dbReference type="EMBL" id="EYR63436.1"/>
    </source>
</evidence>
<keyword evidence="7" id="KW-0067">ATP-binding</keyword>
<dbReference type="PANTHER" id="PTHR24421">
    <property type="entry name" value="NITRATE/NITRITE SENSOR PROTEIN NARX-RELATED"/>
    <property type="match status" value="1"/>
</dbReference>
<dbReference type="Pfam" id="PF02518">
    <property type="entry name" value="HATPase_c"/>
    <property type="match status" value="1"/>
</dbReference>
<feature type="region of interest" description="Disordered" evidence="9">
    <location>
        <begin position="332"/>
        <end position="351"/>
    </location>
</feature>
<evidence type="ECO:0000256" key="8">
    <source>
        <dbReference type="ARBA" id="ARBA00023012"/>
    </source>
</evidence>
<dbReference type="GO" id="GO:0016020">
    <property type="term" value="C:membrane"/>
    <property type="evidence" value="ECO:0007669"/>
    <property type="project" value="InterPro"/>
</dbReference>
<keyword evidence="10" id="KW-0812">Transmembrane</keyword>
<sequence length="390" mass="41188">METWERLRRLDVERPWLLDAVLAALLFTGAAVSAAVGDPTRPPDRTYLLLVAVGALPYAVRRLAPLPVLLLASVAVLTVLALGYTSAVIGSGLFLAVYTVAAWRSARQTAVAAAYVVVLLALLVVVAPQKAEFGEMATNAALFAGAIAFGRSMNDRRRTTALLADRAELAERARAEEARRAISEERLRIAQELHDVVGHSLGVIALQAQVGAHVLEEDPAEARAALVAVSQTSRSALGEVRRILGALRTDGEGYRPQPGLDDLEDLAAELRAAGVPVELRMTGSPDPVPAALALTAYRLVQESLTNVVRHAGGAAATVTVTRGAEALDVEVTDDGPPAPRPRGMEAPGGHGQLGMRERVAVWGGTLEAGPRPDGGYRVHAVLPLEEARSR</sequence>
<proteinExistence type="predicted"/>
<dbReference type="AlphaFoldDB" id="A0A021VQL8"/>
<dbReference type="GO" id="GO:0000155">
    <property type="term" value="F:phosphorelay sensor kinase activity"/>
    <property type="evidence" value="ECO:0007669"/>
    <property type="project" value="InterPro"/>
</dbReference>
<evidence type="ECO:0000256" key="9">
    <source>
        <dbReference type="SAM" id="MobiDB-lite"/>
    </source>
</evidence>
<dbReference type="RefSeq" id="WP_052022803.1">
    <property type="nucleotide sequence ID" value="NZ_AXCW01000093.1"/>
</dbReference>
<keyword evidence="8" id="KW-0902">Two-component regulatory system</keyword>
<keyword evidence="3" id="KW-0597">Phosphoprotein</keyword>
<feature type="transmembrane region" description="Helical" evidence="10">
    <location>
        <begin position="110"/>
        <end position="127"/>
    </location>
</feature>
<evidence type="ECO:0000256" key="3">
    <source>
        <dbReference type="ARBA" id="ARBA00022553"/>
    </source>
</evidence>
<dbReference type="InterPro" id="IPR011712">
    <property type="entry name" value="Sig_transdc_His_kin_sub3_dim/P"/>
</dbReference>
<feature type="domain" description="Signal transduction histidine kinase subgroup 3 dimerisation and phosphoacceptor" evidence="12">
    <location>
        <begin position="185"/>
        <end position="250"/>
    </location>
</feature>
<feature type="domain" description="Histidine kinase/HSP90-like ATPase" evidence="11">
    <location>
        <begin position="295"/>
        <end position="385"/>
    </location>
</feature>
<dbReference type="Proteomes" id="UP000019753">
    <property type="component" value="Unassembled WGS sequence"/>
</dbReference>
<dbReference type="GO" id="GO:0005524">
    <property type="term" value="F:ATP binding"/>
    <property type="evidence" value="ECO:0007669"/>
    <property type="project" value="UniProtKB-KW"/>
</dbReference>
<gene>
    <name evidence="14" type="ORF">N866_20480</name>
</gene>